<dbReference type="AlphaFoldDB" id="A0A9Q1MYM2"/>
<keyword evidence="2" id="KW-1185">Reference proteome</keyword>
<dbReference type="OrthoDB" id="1470401at2759"/>
<dbReference type="Proteomes" id="UP001152561">
    <property type="component" value="Unassembled WGS sequence"/>
</dbReference>
<name>A0A9Q1MYM2_9SOLA</name>
<comment type="caution">
    <text evidence="1">The sequence shown here is derived from an EMBL/GenBank/DDBJ whole genome shotgun (WGS) entry which is preliminary data.</text>
</comment>
<accession>A0A9Q1MYM2</accession>
<gene>
    <name evidence="1" type="ORF">K7X08_006174</name>
</gene>
<sequence length="93" mass="10563">MCSELISPIVVRYTTTFFILSLPPSPFASIGANFSSPLTNFRRFQQFAGMMGDEGLVPSPEEELERRNAIDKLKQLPCRPYEFCHSNVVRSTF</sequence>
<proteinExistence type="predicted"/>
<evidence type="ECO:0000313" key="2">
    <source>
        <dbReference type="Proteomes" id="UP001152561"/>
    </source>
</evidence>
<evidence type="ECO:0000313" key="1">
    <source>
        <dbReference type="EMBL" id="KAJ8569597.1"/>
    </source>
</evidence>
<dbReference type="EMBL" id="JAJAGQ010000002">
    <property type="protein sequence ID" value="KAJ8569597.1"/>
    <property type="molecule type" value="Genomic_DNA"/>
</dbReference>
<reference evidence="2" key="1">
    <citation type="journal article" date="2023" name="Proc. Natl. Acad. Sci. U.S.A.">
        <title>Genomic and structural basis for evolution of tropane alkaloid biosynthesis.</title>
        <authorList>
            <person name="Wanga Y.-J."/>
            <person name="Taina T."/>
            <person name="Yua J.-Y."/>
            <person name="Lia J."/>
            <person name="Xua B."/>
            <person name="Chenc J."/>
            <person name="D'Auriad J.C."/>
            <person name="Huanga J.-P."/>
            <person name="Huanga S.-X."/>
        </authorList>
    </citation>
    <scope>NUCLEOTIDE SEQUENCE [LARGE SCALE GENOMIC DNA]</scope>
    <source>
        <strain evidence="2">cv. KIB-2019</strain>
    </source>
</reference>
<organism evidence="1 2">
    <name type="scientific">Anisodus acutangulus</name>
    <dbReference type="NCBI Taxonomy" id="402998"/>
    <lineage>
        <taxon>Eukaryota</taxon>
        <taxon>Viridiplantae</taxon>
        <taxon>Streptophyta</taxon>
        <taxon>Embryophyta</taxon>
        <taxon>Tracheophyta</taxon>
        <taxon>Spermatophyta</taxon>
        <taxon>Magnoliopsida</taxon>
        <taxon>eudicotyledons</taxon>
        <taxon>Gunneridae</taxon>
        <taxon>Pentapetalae</taxon>
        <taxon>asterids</taxon>
        <taxon>lamiids</taxon>
        <taxon>Solanales</taxon>
        <taxon>Solanaceae</taxon>
        <taxon>Solanoideae</taxon>
        <taxon>Hyoscyameae</taxon>
        <taxon>Anisodus</taxon>
    </lineage>
</organism>
<protein>
    <submittedName>
        <fullName evidence="1">Uncharacterized protein</fullName>
    </submittedName>
</protein>